<name>A0A843TGG6_COLES</name>
<proteinExistence type="predicted"/>
<dbReference type="EMBL" id="NMUH01000016">
    <property type="protein sequence ID" value="MQL68583.1"/>
    <property type="molecule type" value="Genomic_DNA"/>
</dbReference>
<evidence type="ECO:0000313" key="2">
    <source>
        <dbReference type="Proteomes" id="UP000652761"/>
    </source>
</evidence>
<keyword evidence="2" id="KW-1185">Reference proteome</keyword>
<accession>A0A843TGG6</accession>
<gene>
    <name evidence="1" type="ORF">Taro_000814</name>
</gene>
<reference evidence="1" key="1">
    <citation type="submission" date="2017-07" db="EMBL/GenBank/DDBJ databases">
        <title>Taro Niue Genome Assembly and Annotation.</title>
        <authorList>
            <person name="Atibalentja N."/>
            <person name="Keating K."/>
            <person name="Fields C.J."/>
        </authorList>
    </citation>
    <scope>NUCLEOTIDE SEQUENCE</scope>
    <source>
        <strain evidence="1">Niue_2</strain>
        <tissue evidence="1">Leaf</tissue>
    </source>
</reference>
<organism evidence="1 2">
    <name type="scientific">Colocasia esculenta</name>
    <name type="common">Wild taro</name>
    <name type="synonym">Arum esculentum</name>
    <dbReference type="NCBI Taxonomy" id="4460"/>
    <lineage>
        <taxon>Eukaryota</taxon>
        <taxon>Viridiplantae</taxon>
        <taxon>Streptophyta</taxon>
        <taxon>Embryophyta</taxon>
        <taxon>Tracheophyta</taxon>
        <taxon>Spermatophyta</taxon>
        <taxon>Magnoliopsida</taxon>
        <taxon>Liliopsida</taxon>
        <taxon>Araceae</taxon>
        <taxon>Aroideae</taxon>
        <taxon>Colocasieae</taxon>
        <taxon>Colocasia</taxon>
    </lineage>
</organism>
<protein>
    <submittedName>
        <fullName evidence="1">Uncharacterized protein</fullName>
    </submittedName>
</protein>
<dbReference type="AlphaFoldDB" id="A0A843TGG6"/>
<evidence type="ECO:0000313" key="1">
    <source>
        <dbReference type="EMBL" id="MQL68583.1"/>
    </source>
</evidence>
<comment type="caution">
    <text evidence="1">The sequence shown here is derived from an EMBL/GenBank/DDBJ whole genome shotgun (WGS) entry which is preliminary data.</text>
</comment>
<sequence>MRFTFVYYCNRTRNTSIYEDKDDHLSLGIFFKKKRTSANYELELPFVSLSLCLARLPLADLEAWQNS</sequence>
<dbReference type="Proteomes" id="UP000652761">
    <property type="component" value="Unassembled WGS sequence"/>
</dbReference>